<dbReference type="WBParaSite" id="BXY_0953000.1">
    <property type="protein sequence ID" value="BXY_0953000.1"/>
    <property type="gene ID" value="BXY_0953000"/>
</dbReference>
<dbReference type="PANTHER" id="PTHR13617:SF14">
    <property type="entry name" value="PROTEIN ABHD18"/>
    <property type="match status" value="1"/>
</dbReference>
<dbReference type="OrthoDB" id="9987145at2759"/>
<protein>
    <submittedName>
        <fullName evidence="1">(pine wood nematode) hypothetical protein</fullName>
    </submittedName>
</protein>
<organism evidence="2 4">
    <name type="scientific">Bursaphelenchus xylophilus</name>
    <name type="common">Pinewood nematode worm</name>
    <name type="synonym">Aphelenchoides xylophilus</name>
    <dbReference type="NCBI Taxonomy" id="6326"/>
    <lineage>
        <taxon>Eukaryota</taxon>
        <taxon>Metazoa</taxon>
        <taxon>Ecdysozoa</taxon>
        <taxon>Nematoda</taxon>
        <taxon>Chromadorea</taxon>
        <taxon>Rhabditida</taxon>
        <taxon>Tylenchina</taxon>
        <taxon>Tylenchomorpha</taxon>
        <taxon>Aphelenchoidea</taxon>
        <taxon>Aphelenchoididae</taxon>
        <taxon>Bursaphelenchus</taxon>
    </lineage>
</organism>
<evidence type="ECO:0000313" key="3">
    <source>
        <dbReference type="Proteomes" id="UP000659654"/>
    </source>
</evidence>
<dbReference type="PANTHER" id="PTHR13617">
    <property type="entry name" value="PROTEIN ABHD18"/>
    <property type="match status" value="1"/>
</dbReference>
<evidence type="ECO:0000313" key="1">
    <source>
        <dbReference type="EMBL" id="CAD5210342.1"/>
    </source>
</evidence>
<proteinExistence type="predicted"/>
<dbReference type="Proteomes" id="UP000659654">
    <property type="component" value="Unassembled WGS sequence"/>
</dbReference>
<keyword evidence="3" id="KW-1185">Reference proteome</keyword>
<reference evidence="4" key="1">
    <citation type="submission" date="2016-11" db="UniProtKB">
        <authorList>
            <consortium name="WormBaseParasite"/>
        </authorList>
    </citation>
    <scope>IDENTIFICATION</scope>
</reference>
<dbReference type="EMBL" id="CAJFDI010000001">
    <property type="protein sequence ID" value="CAD5210342.1"/>
    <property type="molecule type" value="Genomic_DNA"/>
</dbReference>
<dbReference type="SUPFAM" id="SSF53474">
    <property type="entry name" value="alpha/beta-Hydrolases"/>
    <property type="match status" value="1"/>
</dbReference>
<gene>
    <name evidence="1" type="ORF">BXYJ_LOCUS1887</name>
</gene>
<evidence type="ECO:0000313" key="4">
    <source>
        <dbReference type="WBParaSite" id="BXY_0953000.1"/>
    </source>
</evidence>
<dbReference type="AlphaFoldDB" id="A0A1I7S935"/>
<dbReference type="InterPro" id="IPR029058">
    <property type="entry name" value="AB_hydrolase_fold"/>
</dbReference>
<dbReference type="InterPro" id="IPR019149">
    <property type="entry name" value="ABHD18"/>
</dbReference>
<evidence type="ECO:0000313" key="2">
    <source>
        <dbReference type="Proteomes" id="UP000095284"/>
    </source>
</evidence>
<reference evidence="1" key="2">
    <citation type="submission" date="2020-09" db="EMBL/GenBank/DDBJ databases">
        <authorList>
            <person name="Kikuchi T."/>
        </authorList>
    </citation>
    <scope>NUCLEOTIDE SEQUENCE</scope>
    <source>
        <strain evidence="1">Ka4C1</strain>
    </source>
</reference>
<sequence>MSAKNQVDFIVRRVLLFSKLFTDSWGKPRTLELLKQSIDNYIGKGKASYFFESRPPPLIITKEWQTDQVECLDGHFLSPLAQYYPEMYPTENVKTCHWRGHFVKKWKDRKGLVIILAPTGDHTFTLRERSFVSNLLKEGISSILVENPFYGRRKPPEQFRSALRNVTDLFVMGASLIVECNYLLKWAISQGHGPLGLAGVSLGGYMAGLAATNSEIPVAVVPCLSSTSAAPVYTRGALAEAINWEGLAKELQNPTFIDAIGKIQGQDWLYKLEHPSISYPEFDRSKIFMWILMEQFTNLNQYPVPPRGDLATFVIAEDDAYIEQEGAPDIRDIWPQSKVVSLPHVGHVLGFLRNQSVFRQTLIQMLHKAGQAQPQVMSN</sequence>
<dbReference type="Proteomes" id="UP000095284">
    <property type="component" value="Unplaced"/>
</dbReference>
<dbReference type="Gene3D" id="3.40.50.1820">
    <property type="entry name" value="alpha/beta hydrolase"/>
    <property type="match status" value="1"/>
</dbReference>
<dbReference type="Proteomes" id="UP000582659">
    <property type="component" value="Unassembled WGS sequence"/>
</dbReference>
<accession>A0A1I7S935</accession>
<dbReference type="EMBL" id="CAJFCV020000001">
    <property type="protein sequence ID" value="CAG9086212.1"/>
    <property type="molecule type" value="Genomic_DNA"/>
</dbReference>
<name>A0A1I7S935_BURXY</name>
<dbReference type="Pfam" id="PF09752">
    <property type="entry name" value="ABHD18"/>
    <property type="match status" value="1"/>
</dbReference>
<dbReference type="eggNOG" id="KOG1551">
    <property type="taxonomic scope" value="Eukaryota"/>
</dbReference>